<dbReference type="eggNOG" id="COG2259">
    <property type="taxonomic scope" value="Bacteria"/>
</dbReference>
<evidence type="ECO:0000256" key="2">
    <source>
        <dbReference type="ARBA" id="ARBA00006679"/>
    </source>
</evidence>
<evidence type="ECO:0000256" key="7">
    <source>
        <dbReference type="SAM" id="Phobius"/>
    </source>
</evidence>
<proteinExistence type="inferred from homology"/>
<dbReference type="AlphaFoldDB" id="I3DW24"/>
<dbReference type="EMBL" id="AFEU01000003">
    <property type="protein sequence ID" value="EIJ78445.1"/>
    <property type="molecule type" value="Genomic_DNA"/>
</dbReference>
<dbReference type="Pfam" id="PF07681">
    <property type="entry name" value="DoxX"/>
    <property type="match status" value="1"/>
</dbReference>
<dbReference type="PANTHER" id="PTHR33452:SF1">
    <property type="entry name" value="INNER MEMBRANE PROTEIN YPHA-RELATED"/>
    <property type="match status" value="1"/>
</dbReference>
<dbReference type="RefSeq" id="WP_004436896.1">
    <property type="nucleotide sequence ID" value="NZ_AFEU01000003.1"/>
</dbReference>
<evidence type="ECO:0000256" key="5">
    <source>
        <dbReference type="ARBA" id="ARBA00022989"/>
    </source>
</evidence>
<protein>
    <submittedName>
        <fullName evidence="8">Membrane protein YfiD</fullName>
    </submittedName>
</protein>
<dbReference type="PANTHER" id="PTHR33452">
    <property type="entry name" value="OXIDOREDUCTASE CATD-RELATED"/>
    <property type="match status" value="1"/>
</dbReference>
<evidence type="ECO:0000256" key="3">
    <source>
        <dbReference type="ARBA" id="ARBA00022475"/>
    </source>
</evidence>
<evidence type="ECO:0000256" key="6">
    <source>
        <dbReference type="ARBA" id="ARBA00023136"/>
    </source>
</evidence>
<dbReference type="InterPro" id="IPR032808">
    <property type="entry name" value="DoxX"/>
</dbReference>
<dbReference type="STRING" id="997296.PB1_12844"/>
<dbReference type="InterPro" id="IPR051907">
    <property type="entry name" value="DoxX-like_oxidoreductase"/>
</dbReference>
<comment type="similarity">
    <text evidence="2">Belongs to the DoxX family.</text>
</comment>
<name>I3DW24_BACMT</name>
<evidence type="ECO:0000256" key="4">
    <source>
        <dbReference type="ARBA" id="ARBA00022692"/>
    </source>
</evidence>
<evidence type="ECO:0000313" key="9">
    <source>
        <dbReference type="Proteomes" id="UP000010523"/>
    </source>
</evidence>
<keyword evidence="5 7" id="KW-1133">Transmembrane helix</keyword>
<dbReference type="PATRIC" id="fig|997296.3.peg.2709"/>
<sequence length="141" mass="14725">MENRFEIGSFLLRITAGAVFAVHGFAKFSGGIENTAGWFSSIGLPGFLAYGIALIELIGGICLIIGLGTRIFSSLLAIVMIGAIVKVKLAAGFMGNGQGAGWELDLALLAITLSLAISGSSLLSIGEWIFNRKESDMTIGK</sequence>
<gene>
    <name evidence="8" type="ORF">PB1_12844</name>
</gene>
<evidence type="ECO:0000313" key="8">
    <source>
        <dbReference type="EMBL" id="EIJ78445.1"/>
    </source>
</evidence>
<feature type="transmembrane region" description="Helical" evidence="7">
    <location>
        <begin position="75"/>
        <end position="94"/>
    </location>
</feature>
<keyword evidence="9" id="KW-1185">Reference proteome</keyword>
<feature type="transmembrane region" description="Helical" evidence="7">
    <location>
        <begin position="7"/>
        <end position="26"/>
    </location>
</feature>
<keyword evidence="3" id="KW-1003">Cell membrane</keyword>
<comment type="subcellular location">
    <subcellularLocation>
        <location evidence="1">Cell membrane</location>
        <topology evidence="1">Multi-pass membrane protein</topology>
    </subcellularLocation>
</comment>
<reference evidence="8 9" key="1">
    <citation type="journal article" date="2012" name="Appl. Environ. Microbiol.">
        <title>Genome Sequence of Thermotolerant Bacillus methanolicus: Features and Regulation Related to Methylotrophy and Production of L-Lysine and L-Glutamate from Methanol.</title>
        <authorList>
            <person name="Heggeset T.M."/>
            <person name="Krog A."/>
            <person name="Balzer S."/>
            <person name="Wentzel A."/>
            <person name="Ellingsen T.E."/>
            <person name="Brautaset T."/>
        </authorList>
    </citation>
    <scope>NUCLEOTIDE SEQUENCE [LARGE SCALE GENOMIC DNA]</scope>
    <source>
        <strain evidence="8 9">PB1</strain>
    </source>
</reference>
<feature type="transmembrane region" description="Helical" evidence="7">
    <location>
        <begin position="46"/>
        <end position="68"/>
    </location>
</feature>
<comment type="caution">
    <text evidence="8">The sequence shown here is derived from an EMBL/GenBank/DDBJ whole genome shotgun (WGS) entry which is preliminary data.</text>
</comment>
<feature type="transmembrane region" description="Helical" evidence="7">
    <location>
        <begin position="106"/>
        <end position="130"/>
    </location>
</feature>
<dbReference type="Proteomes" id="UP000010523">
    <property type="component" value="Unassembled WGS sequence"/>
</dbReference>
<keyword evidence="6 7" id="KW-0472">Membrane</keyword>
<evidence type="ECO:0000256" key="1">
    <source>
        <dbReference type="ARBA" id="ARBA00004651"/>
    </source>
</evidence>
<dbReference type="GO" id="GO:0005886">
    <property type="term" value="C:plasma membrane"/>
    <property type="evidence" value="ECO:0007669"/>
    <property type="project" value="UniProtKB-SubCell"/>
</dbReference>
<organism evidence="8 9">
    <name type="scientific">Bacillus methanolicus PB1</name>
    <dbReference type="NCBI Taxonomy" id="997296"/>
    <lineage>
        <taxon>Bacteria</taxon>
        <taxon>Bacillati</taxon>
        <taxon>Bacillota</taxon>
        <taxon>Bacilli</taxon>
        <taxon>Bacillales</taxon>
        <taxon>Bacillaceae</taxon>
        <taxon>Bacillus</taxon>
    </lineage>
</organism>
<keyword evidence="4 7" id="KW-0812">Transmembrane</keyword>
<dbReference type="OrthoDB" id="886570at2"/>
<accession>I3DW24</accession>